<dbReference type="Pfam" id="PF04993">
    <property type="entry name" value="TfoX_N"/>
    <property type="match status" value="1"/>
</dbReference>
<evidence type="ECO:0000259" key="1">
    <source>
        <dbReference type="Pfam" id="PF04993"/>
    </source>
</evidence>
<dbReference type="RefSeq" id="WP_244323728.1">
    <property type="nucleotide sequence ID" value="NZ_CP028271.1"/>
</dbReference>
<reference evidence="2 3" key="1">
    <citation type="submission" date="2018-03" db="EMBL/GenBank/DDBJ databases">
        <title>Pantoea intestinalis SRCM103226 isolated form the mealworm.</title>
        <authorList>
            <person name="Jeong D.-Y."/>
            <person name="Kim J.W."/>
        </authorList>
    </citation>
    <scope>NUCLEOTIDE SEQUENCE [LARGE SCALE GENOMIC DNA]</scope>
    <source>
        <strain evidence="2 3">SRCM103226</strain>
    </source>
</reference>
<keyword evidence="3" id="KW-1185">Reference proteome</keyword>
<evidence type="ECO:0000313" key="3">
    <source>
        <dbReference type="Proteomes" id="UP000464053"/>
    </source>
</evidence>
<dbReference type="SUPFAM" id="SSF159894">
    <property type="entry name" value="YgaC/TfoX-N like"/>
    <property type="match status" value="1"/>
</dbReference>
<name>A0A6P1Q1H4_9GAMM</name>
<dbReference type="EMBL" id="CP028271">
    <property type="protein sequence ID" value="QHM72152.1"/>
    <property type="molecule type" value="Genomic_DNA"/>
</dbReference>
<accession>A0A6P1Q1H4</accession>
<dbReference type="AlphaFoldDB" id="A0A6P1Q1H4"/>
<organism evidence="2 3">
    <name type="scientific">Mixta intestinalis</name>
    <dbReference type="NCBI Taxonomy" id="1615494"/>
    <lineage>
        <taxon>Bacteria</taxon>
        <taxon>Pseudomonadati</taxon>
        <taxon>Pseudomonadota</taxon>
        <taxon>Gammaproteobacteria</taxon>
        <taxon>Enterobacterales</taxon>
        <taxon>Erwiniaceae</taxon>
        <taxon>Mixta</taxon>
    </lineage>
</organism>
<dbReference type="InterPro" id="IPR007076">
    <property type="entry name" value="TfoX_N"/>
</dbReference>
<proteinExistence type="predicted"/>
<dbReference type="Gene3D" id="3.30.1460.30">
    <property type="entry name" value="YgaC/TfoX-N like chaperone"/>
    <property type="match status" value="1"/>
</dbReference>
<feature type="domain" description="TfoX N-terminal" evidence="1">
    <location>
        <begin position="14"/>
        <end position="112"/>
    </location>
</feature>
<protein>
    <recommendedName>
        <fullName evidence="1">TfoX N-terminal domain-containing protein</fullName>
    </recommendedName>
</protein>
<gene>
    <name evidence="2" type="ORF">C7M51_02452</name>
</gene>
<sequence length="126" mass="14058">MVKASDELIHFILDQLAPLGRFTTRRMFNSTALFQDGLMVLLIDHAGVVFLKTDALNRDRFIAAGCSPFTYTRRSANGALKTVALSFYTLPDGLLEEQEALTKWVRSAIDAAKRAGKGKKRIRRAN</sequence>
<dbReference type="KEGG" id="mint:C7M51_02452"/>
<dbReference type="Proteomes" id="UP000464053">
    <property type="component" value="Chromosome"/>
</dbReference>
<evidence type="ECO:0000313" key="2">
    <source>
        <dbReference type="EMBL" id="QHM72152.1"/>
    </source>
</evidence>